<dbReference type="EMBL" id="OZ034818">
    <property type="protein sequence ID" value="CAL1391261.1"/>
    <property type="molecule type" value="Genomic_DNA"/>
</dbReference>
<accession>A0AAV2EZ47</accession>
<feature type="signal peptide" evidence="1">
    <location>
        <begin position="1"/>
        <end position="19"/>
    </location>
</feature>
<dbReference type="Proteomes" id="UP001497516">
    <property type="component" value="Chromosome 5"/>
</dbReference>
<name>A0AAV2EZ47_9ROSI</name>
<evidence type="ECO:0000313" key="4">
    <source>
        <dbReference type="Proteomes" id="UP001497516"/>
    </source>
</evidence>
<dbReference type="Gene3D" id="1.20.140.40">
    <property type="entry name" value="Invertase/pectin methylesterase inhibitor family protein"/>
    <property type="match status" value="1"/>
</dbReference>
<feature type="domain" description="Pectinesterase inhibitor" evidence="2">
    <location>
        <begin position="27"/>
        <end position="168"/>
    </location>
</feature>
<dbReference type="Pfam" id="PF04043">
    <property type="entry name" value="PMEI"/>
    <property type="match status" value="1"/>
</dbReference>
<feature type="chain" id="PRO_5043785598" description="Pectinesterase inhibitor domain-containing protein" evidence="1">
    <location>
        <begin position="20"/>
        <end position="184"/>
    </location>
</feature>
<gene>
    <name evidence="3" type="ORF">LTRI10_LOCUS31993</name>
</gene>
<dbReference type="InterPro" id="IPR035513">
    <property type="entry name" value="Invertase/methylesterase_inhib"/>
</dbReference>
<protein>
    <recommendedName>
        <fullName evidence="2">Pectinesterase inhibitor domain-containing protein</fullName>
    </recommendedName>
</protein>
<dbReference type="GO" id="GO:0004857">
    <property type="term" value="F:enzyme inhibitor activity"/>
    <property type="evidence" value="ECO:0007669"/>
    <property type="project" value="InterPro"/>
</dbReference>
<evidence type="ECO:0000256" key="1">
    <source>
        <dbReference type="SAM" id="SignalP"/>
    </source>
</evidence>
<keyword evidence="1" id="KW-0732">Signal</keyword>
<dbReference type="NCBIfam" id="TIGR01614">
    <property type="entry name" value="PME_inhib"/>
    <property type="match status" value="1"/>
</dbReference>
<organism evidence="3 4">
    <name type="scientific">Linum trigynum</name>
    <dbReference type="NCBI Taxonomy" id="586398"/>
    <lineage>
        <taxon>Eukaryota</taxon>
        <taxon>Viridiplantae</taxon>
        <taxon>Streptophyta</taxon>
        <taxon>Embryophyta</taxon>
        <taxon>Tracheophyta</taxon>
        <taxon>Spermatophyta</taxon>
        <taxon>Magnoliopsida</taxon>
        <taxon>eudicotyledons</taxon>
        <taxon>Gunneridae</taxon>
        <taxon>Pentapetalae</taxon>
        <taxon>rosids</taxon>
        <taxon>fabids</taxon>
        <taxon>Malpighiales</taxon>
        <taxon>Linaceae</taxon>
        <taxon>Linum</taxon>
    </lineage>
</organism>
<sequence length="184" mass="19455">MASRHFTILCFLLFSLAYAQPKNPNPNPNPLIQQECNRTTAPTACLQCLEPDPDSRAADRAGLATVLVKCVVARSKSLLAAMSPLGQGFLAKRDKVGVTVFLVCNVAIDGMALELPDAVGFLAKGDYQGANGVVQGALKYQDACLFLAKSRGRVSQLFAPSLLDEVAANVALSEAFSQIVGMPA</sequence>
<reference evidence="3 4" key="1">
    <citation type="submission" date="2024-04" db="EMBL/GenBank/DDBJ databases">
        <authorList>
            <person name="Fracassetti M."/>
        </authorList>
    </citation>
    <scope>NUCLEOTIDE SEQUENCE [LARGE SCALE GENOMIC DNA]</scope>
</reference>
<dbReference type="AlphaFoldDB" id="A0AAV2EZ47"/>
<evidence type="ECO:0000259" key="2">
    <source>
        <dbReference type="SMART" id="SM00856"/>
    </source>
</evidence>
<keyword evidence="4" id="KW-1185">Reference proteome</keyword>
<proteinExistence type="predicted"/>
<evidence type="ECO:0000313" key="3">
    <source>
        <dbReference type="EMBL" id="CAL1391261.1"/>
    </source>
</evidence>
<dbReference type="SUPFAM" id="SSF101148">
    <property type="entry name" value="Plant invertase/pectin methylesterase inhibitor"/>
    <property type="match status" value="1"/>
</dbReference>
<dbReference type="SMART" id="SM00856">
    <property type="entry name" value="PMEI"/>
    <property type="match status" value="1"/>
</dbReference>
<dbReference type="InterPro" id="IPR006501">
    <property type="entry name" value="Pectinesterase_inhib_dom"/>
</dbReference>